<dbReference type="SUPFAM" id="SSF53448">
    <property type="entry name" value="Nucleotide-diphospho-sugar transferases"/>
    <property type="match status" value="1"/>
</dbReference>
<name>A0ABN3X935_9ACTN</name>
<dbReference type="PANTHER" id="PTHR43685">
    <property type="entry name" value="GLYCOSYLTRANSFERASE"/>
    <property type="match status" value="1"/>
</dbReference>
<dbReference type="PANTHER" id="PTHR43685:SF2">
    <property type="entry name" value="GLYCOSYLTRANSFERASE 2-LIKE DOMAIN-CONTAINING PROTEIN"/>
    <property type="match status" value="1"/>
</dbReference>
<sequence length="334" mass="36702">MAAPLVSVVVPMYNDRRTVDLCLRSVLEQTYPKLEVIVVDDASTDDSAELAAGHPVTLVRAERNGGPGATRNLGVRHATGEIVFFLDADLTMHPEAVAQAVELFEENPSYGAVFGIPDKEPLFAETLVGQYRILQYYYWRKSAEGMVSGGFYALGAVRRTAFLEAGWFNPALRQTEEIDHAERLAARRPMLLTSRIRGRLSDESRMRPLLRKAFVRSRLRVPFYLDRGRAMQGMETGGRAVASVMAALTLVSLPPAVVWPTTALVPGIALVLCVLADLGQYTFVAKERGPAFLVFFTLCHLLVGTAVVAGLAAGLAQWVLSGRFRRMYKQEATA</sequence>
<keyword evidence="1" id="KW-0812">Transmembrane</keyword>
<dbReference type="Pfam" id="PF00535">
    <property type="entry name" value="Glycos_transf_2"/>
    <property type="match status" value="1"/>
</dbReference>
<dbReference type="Gene3D" id="3.90.550.10">
    <property type="entry name" value="Spore Coat Polysaccharide Biosynthesis Protein SpsA, Chain A"/>
    <property type="match status" value="1"/>
</dbReference>
<proteinExistence type="predicted"/>
<gene>
    <name evidence="3" type="ORF">GCM10010446_29810</name>
</gene>
<feature type="transmembrane region" description="Helical" evidence="1">
    <location>
        <begin position="263"/>
        <end position="284"/>
    </location>
</feature>
<dbReference type="InterPro" id="IPR050834">
    <property type="entry name" value="Glycosyltransf_2"/>
</dbReference>
<evidence type="ECO:0000259" key="2">
    <source>
        <dbReference type="Pfam" id="PF00535"/>
    </source>
</evidence>
<keyword evidence="4" id="KW-1185">Reference proteome</keyword>
<reference evidence="3 4" key="1">
    <citation type="journal article" date="2019" name="Int. J. Syst. Evol. Microbiol.">
        <title>The Global Catalogue of Microorganisms (GCM) 10K type strain sequencing project: providing services to taxonomists for standard genome sequencing and annotation.</title>
        <authorList>
            <consortium name="The Broad Institute Genomics Platform"/>
            <consortium name="The Broad Institute Genome Sequencing Center for Infectious Disease"/>
            <person name="Wu L."/>
            <person name="Ma J."/>
        </authorList>
    </citation>
    <scope>NUCLEOTIDE SEQUENCE [LARGE SCALE GENOMIC DNA]</scope>
    <source>
        <strain evidence="3 4">JCM 9088</strain>
    </source>
</reference>
<comment type="caution">
    <text evidence="3">The sequence shown here is derived from an EMBL/GenBank/DDBJ whole genome shotgun (WGS) entry which is preliminary data.</text>
</comment>
<keyword evidence="1" id="KW-1133">Transmembrane helix</keyword>
<dbReference type="RefSeq" id="WP_344495216.1">
    <property type="nucleotide sequence ID" value="NZ_BAAAUD010000032.1"/>
</dbReference>
<evidence type="ECO:0000313" key="4">
    <source>
        <dbReference type="Proteomes" id="UP001500403"/>
    </source>
</evidence>
<protein>
    <recommendedName>
        <fullName evidence="2">Glycosyltransferase 2-like domain-containing protein</fullName>
    </recommendedName>
</protein>
<dbReference type="Proteomes" id="UP001500403">
    <property type="component" value="Unassembled WGS sequence"/>
</dbReference>
<organism evidence="3 4">
    <name type="scientific">Streptomyces enissocaesilis</name>
    <dbReference type="NCBI Taxonomy" id="332589"/>
    <lineage>
        <taxon>Bacteria</taxon>
        <taxon>Bacillati</taxon>
        <taxon>Actinomycetota</taxon>
        <taxon>Actinomycetes</taxon>
        <taxon>Kitasatosporales</taxon>
        <taxon>Streptomycetaceae</taxon>
        <taxon>Streptomyces</taxon>
        <taxon>Streptomyces rochei group</taxon>
    </lineage>
</organism>
<feature type="transmembrane region" description="Helical" evidence="1">
    <location>
        <begin position="237"/>
        <end position="257"/>
    </location>
</feature>
<feature type="transmembrane region" description="Helical" evidence="1">
    <location>
        <begin position="291"/>
        <end position="320"/>
    </location>
</feature>
<dbReference type="CDD" id="cd00761">
    <property type="entry name" value="Glyco_tranf_GTA_type"/>
    <property type="match status" value="1"/>
</dbReference>
<evidence type="ECO:0000256" key="1">
    <source>
        <dbReference type="SAM" id="Phobius"/>
    </source>
</evidence>
<evidence type="ECO:0000313" key="3">
    <source>
        <dbReference type="EMBL" id="GAA2942623.1"/>
    </source>
</evidence>
<accession>A0ABN3X935</accession>
<keyword evidence="1" id="KW-0472">Membrane</keyword>
<dbReference type="InterPro" id="IPR029044">
    <property type="entry name" value="Nucleotide-diphossugar_trans"/>
</dbReference>
<dbReference type="InterPro" id="IPR001173">
    <property type="entry name" value="Glyco_trans_2-like"/>
</dbReference>
<feature type="domain" description="Glycosyltransferase 2-like" evidence="2">
    <location>
        <begin position="7"/>
        <end position="120"/>
    </location>
</feature>
<dbReference type="EMBL" id="BAAAUD010000032">
    <property type="protein sequence ID" value="GAA2942623.1"/>
    <property type="molecule type" value="Genomic_DNA"/>
</dbReference>